<gene>
    <name evidence="3" type="ORF">CspeluHIS016_0102830</name>
</gene>
<feature type="domain" description="Protein YTP1-like C-terminal" evidence="2">
    <location>
        <begin position="1"/>
        <end position="160"/>
    </location>
</feature>
<feature type="transmembrane region" description="Helical" evidence="1">
    <location>
        <begin position="91"/>
        <end position="113"/>
    </location>
</feature>
<evidence type="ECO:0000259" key="2">
    <source>
        <dbReference type="Pfam" id="PF10355"/>
    </source>
</evidence>
<accession>A0AAD3TNL7</accession>
<reference evidence="3" key="2">
    <citation type="submission" date="2023-06" db="EMBL/GenBank/DDBJ databases">
        <authorList>
            <person name="Kobayashi Y."/>
            <person name="Kayamori A."/>
            <person name="Aoki K."/>
            <person name="Shiwa Y."/>
            <person name="Fujita N."/>
            <person name="Sugita T."/>
            <person name="Iwasaki W."/>
            <person name="Tanaka N."/>
            <person name="Takashima M."/>
        </authorList>
    </citation>
    <scope>NUCLEOTIDE SEQUENCE</scope>
    <source>
        <strain evidence="3">HIS016</strain>
    </source>
</reference>
<protein>
    <recommendedName>
        <fullName evidence="2">Protein YTP1-like C-terminal domain-containing protein</fullName>
    </recommendedName>
</protein>
<keyword evidence="1" id="KW-0472">Membrane</keyword>
<dbReference type="InterPro" id="IPR018827">
    <property type="entry name" value="YTP1_C"/>
</dbReference>
<feature type="transmembrane region" description="Helical" evidence="1">
    <location>
        <begin position="134"/>
        <end position="155"/>
    </location>
</feature>
<proteinExistence type="predicted"/>
<keyword evidence="4" id="KW-1185">Reference proteome</keyword>
<dbReference type="EMBL" id="BTCM01000001">
    <property type="protein sequence ID" value="GMK53697.1"/>
    <property type="molecule type" value="Genomic_DNA"/>
</dbReference>
<keyword evidence="1" id="KW-1133">Transmembrane helix</keyword>
<comment type="caution">
    <text evidence="3">The sequence shown here is derived from an EMBL/GenBank/DDBJ whole genome shotgun (WGS) entry which is preliminary data.</text>
</comment>
<dbReference type="PANTHER" id="PTHR31685:SF3">
    <property type="entry name" value="INTEGRAL MEMBRANE PROTEIN (AFU_ORTHOLOGUE AFUA_6G12730)"/>
    <property type="match status" value="1"/>
</dbReference>
<dbReference type="Pfam" id="PF10355">
    <property type="entry name" value="Ytp1"/>
    <property type="match status" value="1"/>
</dbReference>
<name>A0AAD3TNL7_9TREE</name>
<dbReference type="Proteomes" id="UP001222932">
    <property type="component" value="Unassembled WGS sequence"/>
</dbReference>
<sequence>MCRTGFINSCGAHIINGSVFFGYGVLTFTRYLGVYADPGWTWNRKPAGSRAISVEMLECAVIFTHRATNTWMEQFGPKVGDPYTVKQVQHISIAIMFAFGGLVGCLLESVRVWKLLASVISTTITERVREPLSCIQLQTSLALVIAIAGLVMAAHRQDYVF</sequence>
<evidence type="ECO:0000256" key="1">
    <source>
        <dbReference type="SAM" id="Phobius"/>
    </source>
</evidence>
<dbReference type="AlphaFoldDB" id="A0AAD3TNL7"/>
<evidence type="ECO:0000313" key="4">
    <source>
        <dbReference type="Proteomes" id="UP001222932"/>
    </source>
</evidence>
<dbReference type="PANTHER" id="PTHR31685">
    <property type="entry name" value="INTEGRAL MEMBRANE PROTEIN (AFU_ORTHOLOGUE AFUA_6G12730)-RELATED"/>
    <property type="match status" value="1"/>
</dbReference>
<keyword evidence="1" id="KW-0812">Transmembrane</keyword>
<evidence type="ECO:0000313" key="3">
    <source>
        <dbReference type="EMBL" id="GMK53697.1"/>
    </source>
</evidence>
<reference evidence="3" key="1">
    <citation type="journal article" date="2023" name="BMC Genomics">
        <title>Chromosome-level genome assemblies of Cutaneotrichosporon spp. (Trichosporonales, Basidiomycota) reveal imbalanced evolution between nucleotide sequences and chromosome synteny.</title>
        <authorList>
            <person name="Kobayashi Y."/>
            <person name="Kayamori A."/>
            <person name="Aoki K."/>
            <person name="Shiwa Y."/>
            <person name="Matsutani M."/>
            <person name="Fujita N."/>
            <person name="Sugita T."/>
            <person name="Iwasaki W."/>
            <person name="Tanaka N."/>
            <person name="Takashima M."/>
        </authorList>
    </citation>
    <scope>NUCLEOTIDE SEQUENCE</scope>
    <source>
        <strain evidence="3">HIS016</strain>
    </source>
</reference>
<organism evidence="3 4">
    <name type="scientific">Cutaneotrichosporon spelunceum</name>
    <dbReference type="NCBI Taxonomy" id="1672016"/>
    <lineage>
        <taxon>Eukaryota</taxon>
        <taxon>Fungi</taxon>
        <taxon>Dikarya</taxon>
        <taxon>Basidiomycota</taxon>
        <taxon>Agaricomycotina</taxon>
        <taxon>Tremellomycetes</taxon>
        <taxon>Trichosporonales</taxon>
        <taxon>Trichosporonaceae</taxon>
        <taxon>Cutaneotrichosporon</taxon>
    </lineage>
</organism>